<feature type="coiled-coil region" evidence="6">
    <location>
        <begin position="684"/>
        <end position="711"/>
    </location>
</feature>
<dbReference type="KEGG" id="azz:DEW08_06730"/>
<evidence type="ECO:0000259" key="9">
    <source>
        <dbReference type="Pfam" id="PF13087"/>
    </source>
</evidence>
<keyword evidence="2" id="KW-0547">Nucleotide-binding</keyword>
<organism evidence="10 11">
    <name type="scientific">Azospirillum thermophilum</name>
    <dbReference type="NCBI Taxonomy" id="2202148"/>
    <lineage>
        <taxon>Bacteria</taxon>
        <taxon>Pseudomonadati</taxon>
        <taxon>Pseudomonadota</taxon>
        <taxon>Alphaproteobacteria</taxon>
        <taxon>Rhodospirillales</taxon>
        <taxon>Azospirillaceae</taxon>
        <taxon>Azospirillum</taxon>
    </lineage>
</organism>
<evidence type="ECO:0000256" key="2">
    <source>
        <dbReference type="ARBA" id="ARBA00022741"/>
    </source>
</evidence>
<feature type="domain" description="DNA2/NAM7 helicase-like C-terminal" evidence="9">
    <location>
        <begin position="1002"/>
        <end position="1122"/>
    </location>
</feature>
<dbReference type="Gene3D" id="3.40.50.300">
    <property type="entry name" value="P-loop containing nucleotide triphosphate hydrolases"/>
    <property type="match status" value="3"/>
</dbReference>
<dbReference type="Pfam" id="PF13087">
    <property type="entry name" value="AAA_12"/>
    <property type="match status" value="1"/>
</dbReference>
<gene>
    <name evidence="10" type="ORF">DEW08_06730</name>
</gene>
<dbReference type="InterPro" id="IPR050534">
    <property type="entry name" value="Coronavir_polyprotein_1ab"/>
</dbReference>
<evidence type="ECO:0000259" key="8">
    <source>
        <dbReference type="Pfam" id="PF13086"/>
    </source>
</evidence>
<dbReference type="SUPFAM" id="SSF52540">
    <property type="entry name" value="P-loop containing nucleoside triphosphate hydrolases"/>
    <property type="match status" value="1"/>
</dbReference>
<feature type="region of interest" description="Disordered" evidence="7">
    <location>
        <begin position="520"/>
        <end position="543"/>
    </location>
</feature>
<dbReference type="InterPro" id="IPR041677">
    <property type="entry name" value="DNA2/NAM7_AAA_11"/>
</dbReference>
<dbReference type="PANTHER" id="PTHR43788:SF8">
    <property type="entry name" value="DNA-BINDING PROTEIN SMUBP-2"/>
    <property type="match status" value="1"/>
</dbReference>
<feature type="region of interest" description="Disordered" evidence="7">
    <location>
        <begin position="178"/>
        <end position="204"/>
    </location>
</feature>
<dbReference type="PANTHER" id="PTHR43788">
    <property type="entry name" value="DNA2/NAM7 HELICASE FAMILY MEMBER"/>
    <property type="match status" value="1"/>
</dbReference>
<feature type="compositionally biased region" description="Acidic residues" evidence="7">
    <location>
        <begin position="260"/>
        <end position="269"/>
    </location>
</feature>
<sequence>MTGTKMLSPKDRPTALDMVRVLRFWHKVEFFIPFDLQKQVLEARDADWAVRSWSLQDLPHGTDGLWSFRVPRGRKLVGFDVYLGIFDTSVLTGVVRGALSEQEELDQDERGDLEGPTCMAKVKAGPSGEPLLEEVSVSTAPWALGRVRMEGLTGLDFDAFQGSTETLKLDLQQFRSARAAGGAPPPGGEDGTDGPAGGPTAAPLSGEELKTLLALFQRWAGFSLDALGADRPILVIRAKSVENRKKEGAAAASREAVRADEDDESEGDEADLEIDILNSFFARDIARAIRSLERQETCAALEAYLSPIPEERRLDLYSAKGRAHIRKTLTPSRLPAGHWPDEPAHAMSLMQQFAVNSLLDRLDEGGVFSVNGPPGTGKTTLLRDVFADVITRRARALADLPSPQMAFSGSRRVEFRDRTSCSVSALCEELTGFEMVVASSNNAAVENLSRDLPKSKALGRTAWRDENGGAKVRYLQTIAHNMAAYAGKRGYLDLSGKDGRGDDIPWGLIAGALGKKANRSRFSNGLGQDGSRKEPRPNGFDPELHQSVWTWRKSADRTTFAAARDAFHAADRAVSQRVEALERYAELVEVRLRGQTLESFIASAESALGQAREAVAGAETELGRLSKDIGLCDRQLEVLRENERVIEADRPRWWERWLRPERERRRKAELDGIRQQMKGQLDRLYHAQERQDRAEARLASARTELADAEAALAHRRGEWHALQAERRDLAEAFPRVRFPSTDDDLEQDRWQIDGLWRDDTLNLLRSRLFAAALGLHEAWLAEVLQPNGGFGGNVVAVSKLLSGTRPSDRDDALAIWQSLFMVVPVVSSTFASIGAQFQELGPDSIGWLFIDEAGQAVPQAAVGALWRSKRAVVVGDPMQIEPVFTVPIRLIDALARDAGLTRAARMAPHQASVQTLADAANSLGALVPVGGEMQWIGSPLRVHRRCVDPMFTVANAIAYQNKMIFFDPDTPESRLPPAGTLDLGPSAWVCLGGVALAKQVVPDQVELVSRAVQTLYRRTTALPDLYIISPFRRIKQALFDAITDLERWPSDGRPNAGDLKDWCKARIGTVHTFQGKEESVVLMVLGCDRNSVGAARWAASKPNLLNVALTRAKHRFFMIGDEALWAGLPHFSDAESGRLPRITPETFLERVQGEPMPTPIPVKALPQAVSDLSRRQTSGQALV</sequence>
<evidence type="ECO:0000256" key="6">
    <source>
        <dbReference type="SAM" id="Coils"/>
    </source>
</evidence>
<protein>
    <submittedName>
        <fullName evidence="10">Helicase</fullName>
    </submittedName>
</protein>
<dbReference type="GO" id="GO:0005524">
    <property type="term" value="F:ATP binding"/>
    <property type="evidence" value="ECO:0007669"/>
    <property type="project" value="UniProtKB-KW"/>
</dbReference>
<dbReference type="GO" id="GO:0016787">
    <property type="term" value="F:hydrolase activity"/>
    <property type="evidence" value="ECO:0007669"/>
    <property type="project" value="UniProtKB-KW"/>
</dbReference>
<evidence type="ECO:0000313" key="11">
    <source>
        <dbReference type="Proteomes" id="UP000245629"/>
    </source>
</evidence>
<dbReference type="Proteomes" id="UP000245629">
    <property type="component" value="Chromosome 2"/>
</dbReference>
<accession>A0A2S2CNT4</accession>
<dbReference type="GO" id="GO:0043139">
    <property type="term" value="F:5'-3' DNA helicase activity"/>
    <property type="evidence" value="ECO:0007669"/>
    <property type="project" value="TreeGrafter"/>
</dbReference>
<dbReference type="OrthoDB" id="9757917at2"/>
<comment type="similarity">
    <text evidence="1">Belongs to the DNA2/NAM7 helicase family.</text>
</comment>
<evidence type="ECO:0000256" key="1">
    <source>
        <dbReference type="ARBA" id="ARBA00007913"/>
    </source>
</evidence>
<dbReference type="InterPro" id="IPR041679">
    <property type="entry name" value="DNA2/NAM7-like_C"/>
</dbReference>
<evidence type="ECO:0000256" key="7">
    <source>
        <dbReference type="SAM" id="MobiDB-lite"/>
    </source>
</evidence>
<evidence type="ECO:0000256" key="5">
    <source>
        <dbReference type="ARBA" id="ARBA00022840"/>
    </source>
</evidence>
<keyword evidence="5" id="KW-0067">ATP-binding</keyword>
<evidence type="ECO:0000313" key="10">
    <source>
        <dbReference type="EMBL" id="AWK85987.1"/>
    </source>
</evidence>
<evidence type="ECO:0000256" key="3">
    <source>
        <dbReference type="ARBA" id="ARBA00022801"/>
    </source>
</evidence>
<feature type="domain" description="DNA2/NAM7 helicase helicase" evidence="8">
    <location>
        <begin position="823"/>
        <end position="883"/>
    </location>
</feature>
<name>A0A2S2CNT4_9PROT</name>
<feature type="region of interest" description="Disordered" evidence="7">
    <location>
        <begin position="247"/>
        <end position="269"/>
    </location>
</feature>
<dbReference type="InterPro" id="IPR027417">
    <property type="entry name" value="P-loop_NTPase"/>
</dbReference>
<dbReference type="AlphaFoldDB" id="A0A2S2CNT4"/>
<keyword evidence="11" id="KW-1185">Reference proteome</keyword>
<evidence type="ECO:0000256" key="4">
    <source>
        <dbReference type="ARBA" id="ARBA00022806"/>
    </source>
</evidence>
<dbReference type="EMBL" id="CP029353">
    <property type="protein sequence ID" value="AWK85987.1"/>
    <property type="molecule type" value="Genomic_DNA"/>
</dbReference>
<keyword evidence="3" id="KW-0378">Hydrolase</keyword>
<reference evidence="11" key="1">
    <citation type="submission" date="2018-05" db="EMBL/GenBank/DDBJ databases">
        <title>Azospirillum thermophila sp. nov., a novel isolated from hot spring.</title>
        <authorList>
            <person name="Zhao Z."/>
        </authorList>
    </citation>
    <scope>NUCLEOTIDE SEQUENCE [LARGE SCALE GENOMIC DNA]</scope>
    <source>
        <strain evidence="11">CFH 70021</strain>
    </source>
</reference>
<keyword evidence="4 10" id="KW-0347">Helicase</keyword>
<proteinExistence type="inferred from homology"/>
<keyword evidence="6" id="KW-0175">Coiled coil</keyword>
<dbReference type="Pfam" id="PF13086">
    <property type="entry name" value="AAA_11"/>
    <property type="match status" value="1"/>
</dbReference>